<reference evidence="2" key="1">
    <citation type="journal article" date="2008" name="Nat. Genet.">
        <title>The Pristionchus pacificus genome provides a unique perspective on nematode lifestyle and parasitism.</title>
        <authorList>
            <person name="Dieterich C."/>
            <person name="Clifton S.W."/>
            <person name="Schuster L.N."/>
            <person name="Chinwalla A."/>
            <person name="Delehaunty K."/>
            <person name="Dinkelacker I."/>
            <person name="Fulton L."/>
            <person name="Fulton R."/>
            <person name="Godfrey J."/>
            <person name="Minx P."/>
            <person name="Mitreva M."/>
            <person name="Roeseler W."/>
            <person name="Tian H."/>
            <person name="Witte H."/>
            <person name="Yang S.P."/>
            <person name="Wilson R.K."/>
            <person name="Sommer R.J."/>
        </authorList>
    </citation>
    <scope>NUCLEOTIDE SEQUENCE [LARGE SCALE GENOMIC DNA]</scope>
    <source>
        <strain evidence="2">PS312</strain>
    </source>
</reference>
<keyword evidence="2" id="KW-1185">Reference proteome</keyword>
<dbReference type="Proteomes" id="UP000005239">
    <property type="component" value="Unassembled WGS sequence"/>
</dbReference>
<gene>
    <name evidence="1" type="primary">WBGene00279773</name>
</gene>
<reference evidence="1" key="2">
    <citation type="submission" date="2022-06" db="UniProtKB">
        <authorList>
            <consortium name="EnsemblMetazoa"/>
        </authorList>
    </citation>
    <scope>IDENTIFICATION</scope>
    <source>
        <strain evidence="1">PS312</strain>
    </source>
</reference>
<accession>A0A2A6CLK1</accession>
<dbReference type="AlphaFoldDB" id="A0A2A6CLK1"/>
<proteinExistence type="predicted"/>
<protein>
    <submittedName>
        <fullName evidence="1">Uncharacterized protein</fullName>
    </submittedName>
</protein>
<dbReference type="EnsemblMetazoa" id="PPA41404.1">
    <property type="protein sequence ID" value="PPA41404.1"/>
    <property type="gene ID" value="WBGene00279773"/>
</dbReference>
<sequence>MVRKCSCFGSHFDNGIEELPCERSIERAEKSGSFSTLPPALYLSPSLHYLCYTTAFLTFAIGEE</sequence>
<name>A0A2A6CLK1_PRIPA</name>
<evidence type="ECO:0000313" key="2">
    <source>
        <dbReference type="Proteomes" id="UP000005239"/>
    </source>
</evidence>
<accession>A0A8R1Z1J6</accession>
<organism evidence="1 2">
    <name type="scientific">Pristionchus pacificus</name>
    <name type="common">Parasitic nematode worm</name>
    <dbReference type="NCBI Taxonomy" id="54126"/>
    <lineage>
        <taxon>Eukaryota</taxon>
        <taxon>Metazoa</taxon>
        <taxon>Ecdysozoa</taxon>
        <taxon>Nematoda</taxon>
        <taxon>Chromadorea</taxon>
        <taxon>Rhabditida</taxon>
        <taxon>Rhabditina</taxon>
        <taxon>Diplogasteromorpha</taxon>
        <taxon>Diplogasteroidea</taxon>
        <taxon>Neodiplogasteridae</taxon>
        <taxon>Pristionchus</taxon>
    </lineage>
</organism>
<evidence type="ECO:0000313" key="1">
    <source>
        <dbReference type="EnsemblMetazoa" id="PPA41404.1"/>
    </source>
</evidence>